<name>A0A9K3PXB5_9STRA</name>
<dbReference type="EMBL" id="JAGRRH010000010">
    <property type="protein sequence ID" value="KAG7363252.1"/>
    <property type="molecule type" value="Genomic_DNA"/>
</dbReference>
<keyword evidence="2" id="KW-1185">Reference proteome</keyword>
<accession>A0A9K3PXB5</accession>
<proteinExistence type="predicted"/>
<dbReference type="AlphaFoldDB" id="A0A9K3PXB5"/>
<reference evidence="1" key="2">
    <citation type="submission" date="2021-04" db="EMBL/GenBank/DDBJ databases">
        <authorList>
            <person name="Podell S."/>
        </authorList>
    </citation>
    <scope>NUCLEOTIDE SEQUENCE</scope>
    <source>
        <strain evidence="1">Hildebrandi</strain>
    </source>
</reference>
<evidence type="ECO:0000313" key="1">
    <source>
        <dbReference type="EMBL" id="KAG7363252.1"/>
    </source>
</evidence>
<sequence length="129" mass="14624">MGYGVAVTVMKLPKSEGLIIPESYHLSNLEWPKLEWQCSWMAQWWAHGIDNLNNGRDILNLNWGRNMLGKEDFLKNSTKVLEFSVVGMPGGKDWLGMQRGKGIPHNKDIEAHLLRHGIVVDMLGRCKIG</sequence>
<protein>
    <submittedName>
        <fullName evidence="1">Uncharacterized protein</fullName>
    </submittedName>
</protein>
<evidence type="ECO:0000313" key="2">
    <source>
        <dbReference type="Proteomes" id="UP000693970"/>
    </source>
</evidence>
<organism evidence="1 2">
    <name type="scientific">Nitzschia inconspicua</name>
    <dbReference type="NCBI Taxonomy" id="303405"/>
    <lineage>
        <taxon>Eukaryota</taxon>
        <taxon>Sar</taxon>
        <taxon>Stramenopiles</taxon>
        <taxon>Ochrophyta</taxon>
        <taxon>Bacillariophyta</taxon>
        <taxon>Bacillariophyceae</taxon>
        <taxon>Bacillariophycidae</taxon>
        <taxon>Bacillariales</taxon>
        <taxon>Bacillariaceae</taxon>
        <taxon>Nitzschia</taxon>
    </lineage>
</organism>
<dbReference type="Proteomes" id="UP000693970">
    <property type="component" value="Unassembled WGS sequence"/>
</dbReference>
<gene>
    <name evidence="1" type="ORF">IV203_026612</name>
</gene>
<reference evidence="1" key="1">
    <citation type="journal article" date="2021" name="Sci. Rep.">
        <title>Diploid genomic architecture of Nitzschia inconspicua, an elite biomass production diatom.</title>
        <authorList>
            <person name="Oliver A."/>
            <person name="Podell S."/>
            <person name="Pinowska A."/>
            <person name="Traller J.C."/>
            <person name="Smith S.R."/>
            <person name="McClure R."/>
            <person name="Beliaev A."/>
            <person name="Bohutskyi P."/>
            <person name="Hill E.A."/>
            <person name="Rabines A."/>
            <person name="Zheng H."/>
            <person name="Allen L.Z."/>
            <person name="Kuo A."/>
            <person name="Grigoriev I.V."/>
            <person name="Allen A.E."/>
            <person name="Hazlebeck D."/>
            <person name="Allen E.E."/>
        </authorList>
    </citation>
    <scope>NUCLEOTIDE SEQUENCE</scope>
    <source>
        <strain evidence="1">Hildebrandi</strain>
    </source>
</reference>
<comment type="caution">
    <text evidence="1">The sequence shown here is derived from an EMBL/GenBank/DDBJ whole genome shotgun (WGS) entry which is preliminary data.</text>
</comment>